<gene>
    <name evidence="2" type="ORF">IQ251_00600</name>
</gene>
<dbReference type="Gene3D" id="3.10.180.10">
    <property type="entry name" value="2,3-Dihydroxybiphenyl 1,2-Dioxygenase, domain 1"/>
    <property type="match status" value="1"/>
</dbReference>
<dbReference type="InterPro" id="IPR037523">
    <property type="entry name" value="VOC_core"/>
</dbReference>
<keyword evidence="3" id="KW-1185">Reference proteome</keyword>
<dbReference type="RefSeq" id="WP_193926387.1">
    <property type="nucleotide sequence ID" value="NZ_JADEYC010000001.1"/>
</dbReference>
<dbReference type="InterPro" id="IPR029068">
    <property type="entry name" value="Glyas_Bleomycin-R_OHBP_Dase"/>
</dbReference>
<dbReference type="PANTHER" id="PTHR21366">
    <property type="entry name" value="GLYOXALASE FAMILY PROTEIN"/>
    <property type="match status" value="1"/>
</dbReference>
<evidence type="ECO:0000313" key="2">
    <source>
        <dbReference type="EMBL" id="MBE9372937.1"/>
    </source>
</evidence>
<dbReference type="InterPro" id="IPR050383">
    <property type="entry name" value="GlyoxalaseI/FosfomycinResist"/>
</dbReference>
<dbReference type="SUPFAM" id="SSF54593">
    <property type="entry name" value="Glyoxalase/Bleomycin resistance protein/Dihydroxybiphenyl dioxygenase"/>
    <property type="match status" value="1"/>
</dbReference>
<evidence type="ECO:0000313" key="3">
    <source>
        <dbReference type="Proteomes" id="UP000598360"/>
    </source>
</evidence>
<comment type="caution">
    <text evidence="2">The sequence shown here is derived from an EMBL/GenBank/DDBJ whole genome shotgun (WGS) entry which is preliminary data.</text>
</comment>
<dbReference type="InterPro" id="IPR004360">
    <property type="entry name" value="Glyas_Fos-R_dOase_dom"/>
</dbReference>
<dbReference type="Proteomes" id="UP000598360">
    <property type="component" value="Unassembled WGS sequence"/>
</dbReference>
<evidence type="ECO:0000259" key="1">
    <source>
        <dbReference type="PROSITE" id="PS51819"/>
    </source>
</evidence>
<feature type="domain" description="VOC" evidence="1">
    <location>
        <begin position="4"/>
        <end position="148"/>
    </location>
</feature>
<dbReference type="PROSITE" id="PS51819">
    <property type="entry name" value="VOC"/>
    <property type="match status" value="1"/>
</dbReference>
<reference evidence="2" key="1">
    <citation type="submission" date="2020-10" db="EMBL/GenBank/DDBJ databases">
        <title>Diversity and distribution of actinomycetes associated with coral in the coast of Hainan.</title>
        <authorList>
            <person name="Li F."/>
        </authorList>
    </citation>
    <scope>NUCLEOTIDE SEQUENCE</scope>
    <source>
        <strain evidence="2">HNM0983</strain>
    </source>
</reference>
<dbReference type="AlphaFoldDB" id="A0A929FYQ3"/>
<accession>A0A929FYQ3</accession>
<sequence length="149" mass="16011">MATRYAHTNLIAHDWQRLVAFYTEVFGCRAVGARRDLSGDWLARATAVPDARLSGQHLLLPGHGETGPTLEIFSYDVVHAQSPPVADRAGYGHLAFEVEDVSASLAAVLAHGGSGLGEPARTRVPGTGDLEVVYARDPEGNIVELQSWH</sequence>
<dbReference type="EMBL" id="JADEYC010000001">
    <property type="protein sequence ID" value="MBE9372937.1"/>
    <property type="molecule type" value="Genomic_DNA"/>
</dbReference>
<name>A0A929FYQ3_9PSEU</name>
<dbReference type="Pfam" id="PF00903">
    <property type="entry name" value="Glyoxalase"/>
    <property type="match status" value="1"/>
</dbReference>
<organism evidence="2 3">
    <name type="scientific">Saccharopolyspora montiporae</name>
    <dbReference type="NCBI Taxonomy" id="2781240"/>
    <lineage>
        <taxon>Bacteria</taxon>
        <taxon>Bacillati</taxon>
        <taxon>Actinomycetota</taxon>
        <taxon>Actinomycetes</taxon>
        <taxon>Pseudonocardiales</taxon>
        <taxon>Pseudonocardiaceae</taxon>
        <taxon>Saccharopolyspora</taxon>
    </lineage>
</organism>
<protein>
    <submittedName>
        <fullName evidence="2">VOC family protein</fullName>
    </submittedName>
</protein>
<proteinExistence type="predicted"/>